<keyword evidence="2 3" id="KW-0040">ANK repeat</keyword>
<dbReference type="Pfam" id="PF00023">
    <property type="entry name" value="Ank"/>
    <property type="match status" value="1"/>
</dbReference>
<dbReference type="InterPro" id="IPR049050">
    <property type="entry name" value="nSTAND3"/>
</dbReference>
<feature type="repeat" description="ANK" evidence="3">
    <location>
        <begin position="319"/>
        <end position="351"/>
    </location>
</feature>
<evidence type="ECO:0000259" key="5">
    <source>
        <dbReference type="Pfam" id="PF20720"/>
    </source>
</evidence>
<keyword evidence="7" id="KW-1185">Reference proteome</keyword>
<accession>A0A8S3TGY7</accession>
<evidence type="ECO:0000256" key="2">
    <source>
        <dbReference type="ARBA" id="ARBA00023043"/>
    </source>
</evidence>
<evidence type="ECO:0008006" key="8">
    <source>
        <dbReference type="Google" id="ProtNLM"/>
    </source>
</evidence>
<dbReference type="Pfam" id="PF20720">
    <property type="entry name" value="nSTAND3"/>
    <property type="match status" value="1"/>
</dbReference>
<dbReference type="PROSITE" id="PS50297">
    <property type="entry name" value="ANK_REP_REGION"/>
    <property type="match status" value="3"/>
</dbReference>
<reference evidence="6" key="1">
    <citation type="submission" date="2021-03" db="EMBL/GenBank/DDBJ databases">
        <authorList>
            <person name="Bekaert M."/>
        </authorList>
    </citation>
    <scope>NUCLEOTIDE SEQUENCE</scope>
</reference>
<sequence>MICLIRNLTEISVGDVLPVASDTSEGADLYRLKHYRNMIVHHWDGTLSDKKFEECWTDISQAIVRLGGTSFQQTCSDLKVSRMNNNDEEILKELRNIEISSNPVPRGVRKINGEIIEDWEKDKVAETRAIKRIAQLIDTQNTVVAVGSSGCGKSTSIHYVALQLYHHQGYDILPVYSPEEVRQYYDPDSDPDDSGEYNKPPLYVASGKWRYMYEEAILCNASVLSITTSIRMFCDHNATYENLFKTHTLTPVYIAAMFGHIDIVKLLLEKNCNLNSGDLGSNEYLCDEPILYVAASNGHAEIVKLLLEYGCNPNVRNKFNTTPLHEASCQGHFETVKVLLENNSDTCLINKENDSPLLKRLKAERRF</sequence>
<feature type="domain" description="Novel STAND NTPase 3" evidence="5">
    <location>
        <begin position="126"/>
        <end position="188"/>
    </location>
</feature>
<dbReference type="EMBL" id="CAJPWZ010002061">
    <property type="protein sequence ID" value="CAG2230345.1"/>
    <property type="molecule type" value="Genomic_DNA"/>
</dbReference>
<evidence type="ECO:0000256" key="1">
    <source>
        <dbReference type="ARBA" id="ARBA00022737"/>
    </source>
</evidence>
<dbReference type="SMART" id="SM00248">
    <property type="entry name" value="ANK"/>
    <property type="match status" value="3"/>
</dbReference>
<organism evidence="6 7">
    <name type="scientific">Mytilus edulis</name>
    <name type="common">Blue mussel</name>
    <dbReference type="NCBI Taxonomy" id="6550"/>
    <lineage>
        <taxon>Eukaryota</taxon>
        <taxon>Metazoa</taxon>
        <taxon>Spiralia</taxon>
        <taxon>Lophotrochozoa</taxon>
        <taxon>Mollusca</taxon>
        <taxon>Bivalvia</taxon>
        <taxon>Autobranchia</taxon>
        <taxon>Pteriomorphia</taxon>
        <taxon>Mytilida</taxon>
        <taxon>Mytiloidea</taxon>
        <taxon>Mytilidae</taxon>
        <taxon>Mytilinae</taxon>
        <taxon>Mytilus</taxon>
    </lineage>
</organism>
<feature type="repeat" description="ANK" evidence="3">
    <location>
        <begin position="291"/>
        <end position="318"/>
    </location>
</feature>
<proteinExistence type="predicted"/>
<evidence type="ECO:0000313" key="6">
    <source>
        <dbReference type="EMBL" id="CAG2230345.1"/>
    </source>
</evidence>
<dbReference type="OrthoDB" id="5314041at2759"/>
<keyword evidence="1" id="KW-0677">Repeat</keyword>
<dbReference type="PANTHER" id="PTHR24198">
    <property type="entry name" value="ANKYRIN REPEAT AND PROTEIN KINASE DOMAIN-CONTAINING PROTEIN"/>
    <property type="match status" value="1"/>
</dbReference>
<dbReference type="Proteomes" id="UP000683360">
    <property type="component" value="Unassembled WGS sequence"/>
</dbReference>
<comment type="caution">
    <text evidence="6">The sequence shown here is derived from an EMBL/GenBank/DDBJ whole genome shotgun (WGS) entry which is preliminary data.</text>
</comment>
<dbReference type="PROSITE" id="PS50088">
    <property type="entry name" value="ANK_REPEAT"/>
    <property type="match status" value="3"/>
</dbReference>
<feature type="repeat" description="ANK" evidence="3">
    <location>
        <begin position="247"/>
        <end position="279"/>
    </location>
</feature>
<dbReference type="Pfam" id="PF12796">
    <property type="entry name" value="Ank_2"/>
    <property type="match status" value="1"/>
</dbReference>
<dbReference type="InterPro" id="IPR036770">
    <property type="entry name" value="Ankyrin_rpt-contain_sf"/>
</dbReference>
<evidence type="ECO:0000313" key="7">
    <source>
        <dbReference type="Proteomes" id="UP000683360"/>
    </source>
</evidence>
<protein>
    <recommendedName>
        <fullName evidence="8">DZIP3-like HEPN domain-containing protein</fullName>
    </recommendedName>
</protein>
<evidence type="ECO:0000259" key="4">
    <source>
        <dbReference type="Pfam" id="PF18738"/>
    </source>
</evidence>
<dbReference type="AlphaFoldDB" id="A0A8S3TGY7"/>
<dbReference type="SUPFAM" id="SSF48403">
    <property type="entry name" value="Ankyrin repeat"/>
    <property type="match status" value="1"/>
</dbReference>
<feature type="domain" description="DZIP3-like HEPN" evidence="4">
    <location>
        <begin position="2"/>
        <end position="89"/>
    </location>
</feature>
<name>A0A8S3TGY7_MYTED</name>
<gene>
    <name evidence="6" type="ORF">MEDL_43200</name>
</gene>
<evidence type="ECO:0000256" key="3">
    <source>
        <dbReference type="PROSITE-ProRule" id="PRU00023"/>
    </source>
</evidence>
<dbReference type="InterPro" id="IPR002110">
    <property type="entry name" value="Ankyrin_rpt"/>
</dbReference>
<dbReference type="PANTHER" id="PTHR24198:SF165">
    <property type="entry name" value="ANKYRIN REPEAT-CONTAINING PROTEIN-RELATED"/>
    <property type="match status" value="1"/>
</dbReference>
<dbReference type="InterPro" id="IPR041249">
    <property type="entry name" value="HEPN_DZIP3"/>
</dbReference>
<dbReference type="Gene3D" id="1.25.40.20">
    <property type="entry name" value="Ankyrin repeat-containing domain"/>
    <property type="match status" value="1"/>
</dbReference>
<dbReference type="Pfam" id="PF18738">
    <property type="entry name" value="HEPN_DZIP3"/>
    <property type="match status" value="1"/>
</dbReference>